<evidence type="ECO:0000256" key="5">
    <source>
        <dbReference type="SAM" id="Phobius"/>
    </source>
</evidence>
<name>A0ABS9DQV0_9PROT</name>
<dbReference type="RefSeq" id="WP_235702369.1">
    <property type="nucleotide sequence ID" value="NZ_JAKGBZ010000001.1"/>
</dbReference>
<evidence type="ECO:0000256" key="1">
    <source>
        <dbReference type="ARBA" id="ARBA00004370"/>
    </source>
</evidence>
<keyword evidence="2 5" id="KW-0812">Transmembrane</keyword>
<comment type="subcellular location">
    <subcellularLocation>
        <location evidence="1">Membrane</location>
    </subcellularLocation>
</comment>
<dbReference type="InterPro" id="IPR036869">
    <property type="entry name" value="J_dom_sf"/>
</dbReference>
<keyword evidence="3 5" id="KW-1133">Transmembrane helix</keyword>
<reference evidence="6 7" key="1">
    <citation type="submission" date="2022-01" db="EMBL/GenBank/DDBJ databases">
        <authorList>
            <person name="Won M."/>
            <person name="Kim S.-J."/>
            <person name="Kwon S.-W."/>
        </authorList>
    </citation>
    <scope>NUCLEOTIDE SEQUENCE [LARGE SCALE GENOMIC DNA]</scope>
    <source>
        <strain evidence="6 7">KCTC 23505</strain>
    </source>
</reference>
<comment type="caution">
    <text evidence="6">The sequence shown here is derived from an EMBL/GenBank/DDBJ whole genome shotgun (WGS) entry which is preliminary data.</text>
</comment>
<proteinExistence type="predicted"/>
<dbReference type="PANTHER" id="PTHR12763">
    <property type="match status" value="1"/>
</dbReference>
<sequence length="154" mass="16637">MADAADRLILAGLLAGAAFLVLFWPQKDGRRDWRGALRHPALWVLISLAVSFGATALLAGHGIVALGVLPFLGALWPDRGGAKPQPPPAPRAVPPPKAMTRAEALAVLGLTPSTTREEVLEAYRHMMWFANPDHGGSQWLADRLNEARDVLLKR</sequence>
<evidence type="ECO:0000256" key="4">
    <source>
        <dbReference type="ARBA" id="ARBA00023136"/>
    </source>
</evidence>
<protein>
    <recommendedName>
        <fullName evidence="8">J domain-containing protein</fullName>
    </recommendedName>
</protein>
<dbReference type="Gene3D" id="1.10.287.110">
    <property type="entry name" value="DnaJ domain"/>
    <property type="match status" value="1"/>
</dbReference>
<organism evidence="6 7">
    <name type="scientific">Acidiphilium iwatense</name>
    <dbReference type="NCBI Taxonomy" id="768198"/>
    <lineage>
        <taxon>Bacteria</taxon>
        <taxon>Pseudomonadati</taxon>
        <taxon>Pseudomonadota</taxon>
        <taxon>Alphaproteobacteria</taxon>
        <taxon>Acetobacterales</taxon>
        <taxon>Acidocellaceae</taxon>
        <taxon>Acidiphilium</taxon>
    </lineage>
</organism>
<dbReference type="PANTHER" id="PTHR12763:SF28">
    <property type="entry name" value="GEO10507P1-RELATED"/>
    <property type="match status" value="1"/>
</dbReference>
<feature type="transmembrane region" description="Helical" evidence="5">
    <location>
        <begin position="7"/>
        <end position="24"/>
    </location>
</feature>
<dbReference type="EMBL" id="JAKGBZ010000001">
    <property type="protein sequence ID" value="MCF3945128.1"/>
    <property type="molecule type" value="Genomic_DNA"/>
</dbReference>
<evidence type="ECO:0000256" key="2">
    <source>
        <dbReference type="ARBA" id="ARBA00022692"/>
    </source>
</evidence>
<evidence type="ECO:0000313" key="7">
    <source>
        <dbReference type="Proteomes" id="UP001521209"/>
    </source>
</evidence>
<evidence type="ECO:0000256" key="3">
    <source>
        <dbReference type="ARBA" id="ARBA00022989"/>
    </source>
</evidence>
<dbReference type="Proteomes" id="UP001521209">
    <property type="component" value="Unassembled WGS sequence"/>
</dbReference>
<evidence type="ECO:0000313" key="6">
    <source>
        <dbReference type="EMBL" id="MCF3945128.1"/>
    </source>
</evidence>
<keyword evidence="7" id="KW-1185">Reference proteome</keyword>
<gene>
    <name evidence="6" type="ORF">L2A60_00300</name>
</gene>
<feature type="transmembrane region" description="Helical" evidence="5">
    <location>
        <begin position="44"/>
        <end position="76"/>
    </location>
</feature>
<keyword evidence="4 5" id="KW-0472">Membrane</keyword>
<evidence type="ECO:0008006" key="8">
    <source>
        <dbReference type="Google" id="ProtNLM"/>
    </source>
</evidence>
<accession>A0ABS9DQV0</accession>
<dbReference type="SUPFAM" id="SSF46565">
    <property type="entry name" value="Chaperone J-domain"/>
    <property type="match status" value="1"/>
</dbReference>